<proteinExistence type="inferred from homology"/>
<dbReference type="InterPro" id="IPR023267">
    <property type="entry name" value="RCMT"/>
</dbReference>
<dbReference type="AlphaFoldDB" id="A0A4Q2U5G4"/>
<dbReference type="CDD" id="cd02440">
    <property type="entry name" value="AdoMet_MTases"/>
    <property type="match status" value="1"/>
</dbReference>
<dbReference type="InterPro" id="IPR029063">
    <property type="entry name" value="SAM-dependent_MTases_sf"/>
</dbReference>
<keyword evidence="1 5" id="KW-0489">Methyltransferase</keyword>
<evidence type="ECO:0000256" key="4">
    <source>
        <dbReference type="ARBA" id="ARBA00022884"/>
    </source>
</evidence>
<dbReference type="GO" id="GO:0001510">
    <property type="term" value="P:RNA methylation"/>
    <property type="evidence" value="ECO:0007669"/>
    <property type="project" value="InterPro"/>
</dbReference>
<dbReference type="PROSITE" id="PS51686">
    <property type="entry name" value="SAM_MT_RSMB_NOP"/>
    <property type="match status" value="1"/>
</dbReference>
<feature type="binding site" evidence="5">
    <location>
        <position position="262"/>
    </location>
    <ligand>
        <name>S-adenosyl-L-methionine</name>
        <dbReference type="ChEBI" id="CHEBI:59789"/>
    </ligand>
</feature>
<gene>
    <name evidence="7" type="ORF">D3273_11925</name>
</gene>
<protein>
    <submittedName>
        <fullName evidence="7">RsmB/NOP family class I SAM-dependent RNA methyltransferase</fullName>
    </submittedName>
</protein>
<comment type="caution">
    <text evidence="5">Lacks conserved residue(s) required for the propagation of feature annotation.</text>
</comment>
<dbReference type="RefSeq" id="WP_129226768.1">
    <property type="nucleotide sequence ID" value="NZ_QYBB01000011.1"/>
</dbReference>
<dbReference type="InterPro" id="IPR001678">
    <property type="entry name" value="MeTrfase_RsmB-F_NOP2_dom"/>
</dbReference>
<dbReference type="Proteomes" id="UP000290759">
    <property type="component" value="Unassembled WGS sequence"/>
</dbReference>
<name>A0A4Q2U5G4_9HYPH</name>
<evidence type="ECO:0000259" key="6">
    <source>
        <dbReference type="PROSITE" id="PS51686"/>
    </source>
</evidence>
<dbReference type="PRINTS" id="PR02008">
    <property type="entry name" value="RCMTFAMILY"/>
</dbReference>
<evidence type="ECO:0000313" key="8">
    <source>
        <dbReference type="Proteomes" id="UP000290759"/>
    </source>
</evidence>
<feature type="binding site" evidence="5">
    <location>
        <position position="308"/>
    </location>
    <ligand>
        <name>S-adenosyl-L-methionine</name>
        <dbReference type="ChEBI" id="CHEBI:59789"/>
    </ligand>
</feature>
<dbReference type="InterPro" id="IPR049560">
    <property type="entry name" value="MeTrfase_RsmB-F_NOP2_cat"/>
</dbReference>
<dbReference type="SUPFAM" id="SSF53335">
    <property type="entry name" value="S-adenosyl-L-methionine-dependent methyltransferases"/>
    <property type="match status" value="1"/>
</dbReference>
<feature type="active site" description="Nucleophile" evidence="5">
    <location>
        <position position="361"/>
    </location>
</feature>
<evidence type="ECO:0000256" key="1">
    <source>
        <dbReference type="ARBA" id="ARBA00022603"/>
    </source>
</evidence>
<evidence type="ECO:0000256" key="2">
    <source>
        <dbReference type="ARBA" id="ARBA00022679"/>
    </source>
</evidence>
<reference evidence="7 8" key="2">
    <citation type="submission" date="2019-02" db="EMBL/GenBank/DDBJ databases">
        <title>'Lichenibacterium ramalinii' gen. nov. sp. nov., 'Lichenibacterium minor' gen. nov. sp. nov.</title>
        <authorList>
            <person name="Pankratov T."/>
        </authorList>
    </citation>
    <scope>NUCLEOTIDE SEQUENCE [LARGE SCALE GENOMIC DNA]</scope>
    <source>
        <strain evidence="7 8">RmlP026</strain>
    </source>
</reference>
<keyword evidence="2 5" id="KW-0808">Transferase</keyword>
<dbReference type="Pfam" id="PF01189">
    <property type="entry name" value="Methyltr_RsmB-F"/>
    <property type="match status" value="1"/>
</dbReference>
<organism evidence="7 8">
    <name type="scientific">Lichenibacterium minor</name>
    <dbReference type="NCBI Taxonomy" id="2316528"/>
    <lineage>
        <taxon>Bacteria</taxon>
        <taxon>Pseudomonadati</taxon>
        <taxon>Pseudomonadota</taxon>
        <taxon>Alphaproteobacteria</taxon>
        <taxon>Hyphomicrobiales</taxon>
        <taxon>Lichenihabitantaceae</taxon>
        <taxon>Lichenibacterium</taxon>
    </lineage>
</organism>
<dbReference type="Gene3D" id="3.40.50.150">
    <property type="entry name" value="Vaccinia Virus protein VP39"/>
    <property type="match status" value="1"/>
</dbReference>
<dbReference type="Pfam" id="PF22458">
    <property type="entry name" value="RsmF-B_ferredox"/>
    <property type="match status" value="1"/>
</dbReference>
<keyword evidence="8" id="KW-1185">Reference proteome</keyword>
<accession>A0A4Q2U5G4</accession>
<sequence length="430" mass="45632">MNSGARLSAAIEILDVIEIQRRPAADALKEWGTAHRYAGSKDRAAIGSLVYDSLRVKSSAAHVMGSDATRAVLLGALRELRGMDLDAVAALCTGEGYAPTPLTDGERERYASGSLDGAPDHVRGDYPEWLAGSFAAAFGDGAVEEGRALARRAPVDLRANRLKVDRDKAMRSLAHLRPEAAGHARDGIRIAVGEDGRAPALAAEPAYVKGFVEVQDEGSQVAALLSGAKPGMQVLDLCAGSGGKTLALASMMENKGQIFATDLDGRRLMPIYDRLARAGVRNVQVRAPKGRQTALGDLQGRFDVVFVDAPCTGTGTWRRNPDAKWRLRPGALEERIKEQDEILATAVSCVKPGGRLVYVTCSVLREENEDRLAKLVEAHPGLLPLDAGHMARDAGLPDLAGCASPHGPGLRLTPLRCGTDGFGIATLLVQ</sequence>
<comment type="caution">
    <text evidence="7">The sequence shown here is derived from an EMBL/GenBank/DDBJ whole genome shotgun (WGS) entry which is preliminary data.</text>
</comment>
<dbReference type="EMBL" id="QYBB01000011">
    <property type="protein sequence ID" value="RYC31829.1"/>
    <property type="molecule type" value="Genomic_DNA"/>
</dbReference>
<dbReference type="InterPro" id="IPR054728">
    <property type="entry name" value="RsmB-like_ferredoxin"/>
</dbReference>
<reference evidence="7 8" key="1">
    <citation type="submission" date="2018-12" db="EMBL/GenBank/DDBJ databases">
        <authorList>
            <person name="Grouzdev D.S."/>
            <person name="Krutkina M.S."/>
        </authorList>
    </citation>
    <scope>NUCLEOTIDE SEQUENCE [LARGE SCALE GENOMIC DNA]</scope>
    <source>
        <strain evidence="7 8">RmlP026</strain>
    </source>
</reference>
<dbReference type="GO" id="GO:0003723">
    <property type="term" value="F:RNA binding"/>
    <property type="evidence" value="ECO:0007669"/>
    <property type="project" value="UniProtKB-UniRule"/>
</dbReference>
<dbReference type="OrthoDB" id="9810297at2"/>
<dbReference type="PANTHER" id="PTHR22807:SF53">
    <property type="entry name" value="RIBOSOMAL RNA SMALL SUBUNIT METHYLTRANSFERASE B-RELATED"/>
    <property type="match status" value="1"/>
</dbReference>
<keyword evidence="4 5" id="KW-0694">RNA-binding</keyword>
<dbReference type="GO" id="GO:0008173">
    <property type="term" value="F:RNA methyltransferase activity"/>
    <property type="evidence" value="ECO:0007669"/>
    <property type="project" value="InterPro"/>
</dbReference>
<comment type="similarity">
    <text evidence="5">Belongs to the class I-like SAM-binding methyltransferase superfamily. RsmB/NOP family.</text>
</comment>
<dbReference type="PANTHER" id="PTHR22807">
    <property type="entry name" value="NOP2 YEAST -RELATED NOL1/NOP2/FMU SUN DOMAIN-CONTAINING"/>
    <property type="match status" value="1"/>
</dbReference>
<feature type="domain" description="SAM-dependent MTase RsmB/NOP-type" evidence="6">
    <location>
        <begin position="145"/>
        <end position="430"/>
    </location>
</feature>
<evidence type="ECO:0000256" key="3">
    <source>
        <dbReference type="ARBA" id="ARBA00022691"/>
    </source>
</evidence>
<keyword evidence="3 5" id="KW-0949">S-adenosyl-L-methionine</keyword>
<evidence type="ECO:0000313" key="7">
    <source>
        <dbReference type="EMBL" id="RYC31829.1"/>
    </source>
</evidence>
<evidence type="ECO:0000256" key="5">
    <source>
        <dbReference type="PROSITE-ProRule" id="PRU01023"/>
    </source>
</evidence>